<gene>
    <name evidence="9" type="ORF">J0895_11500</name>
</gene>
<evidence type="ECO:0000256" key="3">
    <source>
        <dbReference type="ARBA" id="ARBA00022475"/>
    </source>
</evidence>
<dbReference type="EMBL" id="JAFLQW010000309">
    <property type="protein sequence ID" value="MBO0349723.1"/>
    <property type="molecule type" value="Genomic_DNA"/>
</dbReference>
<evidence type="ECO:0000256" key="1">
    <source>
        <dbReference type="ARBA" id="ARBA00004651"/>
    </source>
</evidence>
<feature type="transmembrane region" description="Helical" evidence="7">
    <location>
        <begin position="79"/>
        <end position="100"/>
    </location>
</feature>
<dbReference type="Proteomes" id="UP000664844">
    <property type="component" value="Unassembled WGS sequence"/>
</dbReference>
<protein>
    <submittedName>
        <fullName evidence="9">Sugar ABC transporter permease</fullName>
    </submittedName>
</protein>
<proteinExistence type="inferred from homology"/>
<evidence type="ECO:0000256" key="7">
    <source>
        <dbReference type="RuleBase" id="RU363032"/>
    </source>
</evidence>
<keyword evidence="10" id="KW-1185">Reference proteome</keyword>
<dbReference type="CDD" id="cd06261">
    <property type="entry name" value="TM_PBP2"/>
    <property type="match status" value="1"/>
</dbReference>
<keyword evidence="5 7" id="KW-1133">Transmembrane helix</keyword>
<dbReference type="PANTHER" id="PTHR30193:SF37">
    <property type="entry name" value="INNER MEMBRANE ABC TRANSPORTER PERMEASE PROTEIN YCJO"/>
    <property type="match status" value="1"/>
</dbReference>
<feature type="transmembrane region" description="Helical" evidence="7">
    <location>
        <begin position="274"/>
        <end position="295"/>
    </location>
</feature>
<dbReference type="InterPro" id="IPR000515">
    <property type="entry name" value="MetI-like"/>
</dbReference>
<keyword evidence="6 7" id="KW-0472">Membrane</keyword>
<feature type="transmembrane region" description="Helical" evidence="7">
    <location>
        <begin position="21"/>
        <end position="43"/>
    </location>
</feature>
<dbReference type="RefSeq" id="WP_207088231.1">
    <property type="nucleotide sequence ID" value="NZ_JAFLQW010000309.1"/>
</dbReference>
<dbReference type="PROSITE" id="PS50928">
    <property type="entry name" value="ABC_TM1"/>
    <property type="match status" value="1"/>
</dbReference>
<comment type="caution">
    <text evidence="9">The sequence shown here is derived from an EMBL/GenBank/DDBJ whole genome shotgun (WGS) entry which is preliminary data.</text>
</comment>
<feature type="transmembrane region" description="Helical" evidence="7">
    <location>
        <begin position="163"/>
        <end position="187"/>
    </location>
</feature>
<keyword evidence="4 7" id="KW-0812">Transmembrane</keyword>
<dbReference type="SUPFAM" id="SSF161098">
    <property type="entry name" value="MetI-like"/>
    <property type="match status" value="1"/>
</dbReference>
<feature type="transmembrane region" description="Helical" evidence="7">
    <location>
        <begin position="112"/>
        <end position="134"/>
    </location>
</feature>
<keyword evidence="3" id="KW-1003">Cell membrane</keyword>
<comment type="subcellular location">
    <subcellularLocation>
        <location evidence="1 7">Cell membrane</location>
        <topology evidence="1 7">Multi-pass membrane protein</topology>
    </subcellularLocation>
</comment>
<reference evidence="9 10" key="1">
    <citation type="submission" date="2021-03" db="EMBL/GenBank/DDBJ databases">
        <title>Metabolic Capacity of the Antarctic Cyanobacterium Phormidium pseudopriestleyi that Sustains Oxygenic Photosynthesis in the Presence of Hydrogen Sulfide.</title>
        <authorList>
            <person name="Lumian J.E."/>
            <person name="Jungblut A.D."/>
            <person name="Dillon M.L."/>
            <person name="Hawes I."/>
            <person name="Doran P.T."/>
            <person name="Mackey T.J."/>
            <person name="Dick G.J."/>
            <person name="Grettenberger C.L."/>
            <person name="Sumner D.Y."/>
        </authorList>
    </citation>
    <scope>NUCLEOTIDE SEQUENCE [LARGE SCALE GENOMIC DNA]</scope>
    <source>
        <strain evidence="9 10">FRX01</strain>
    </source>
</reference>
<feature type="domain" description="ABC transmembrane type-1" evidence="8">
    <location>
        <begin position="75"/>
        <end position="291"/>
    </location>
</feature>
<dbReference type="Pfam" id="PF00528">
    <property type="entry name" value="BPD_transp_1"/>
    <property type="match status" value="1"/>
</dbReference>
<dbReference type="InterPro" id="IPR035906">
    <property type="entry name" value="MetI-like_sf"/>
</dbReference>
<evidence type="ECO:0000256" key="2">
    <source>
        <dbReference type="ARBA" id="ARBA00022448"/>
    </source>
</evidence>
<evidence type="ECO:0000259" key="8">
    <source>
        <dbReference type="PROSITE" id="PS50928"/>
    </source>
</evidence>
<organism evidence="9 10">
    <name type="scientific">Phormidium pseudopriestleyi FRX01</name>
    <dbReference type="NCBI Taxonomy" id="1759528"/>
    <lineage>
        <taxon>Bacteria</taxon>
        <taxon>Bacillati</taxon>
        <taxon>Cyanobacteriota</taxon>
        <taxon>Cyanophyceae</taxon>
        <taxon>Oscillatoriophycideae</taxon>
        <taxon>Oscillatoriales</taxon>
        <taxon>Oscillatoriaceae</taxon>
        <taxon>Phormidium</taxon>
    </lineage>
</organism>
<dbReference type="InterPro" id="IPR051393">
    <property type="entry name" value="ABC_transporter_permease"/>
</dbReference>
<evidence type="ECO:0000313" key="9">
    <source>
        <dbReference type="EMBL" id="MBO0349723.1"/>
    </source>
</evidence>
<dbReference type="PANTHER" id="PTHR30193">
    <property type="entry name" value="ABC TRANSPORTER PERMEASE PROTEIN"/>
    <property type="match status" value="1"/>
</dbReference>
<comment type="similarity">
    <text evidence="7">Belongs to the binding-protein-dependent transport system permease family.</text>
</comment>
<evidence type="ECO:0000256" key="4">
    <source>
        <dbReference type="ARBA" id="ARBA00022692"/>
    </source>
</evidence>
<evidence type="ECO:0000313" key="10">
    <source>
        <dbReference type="Proteomes" id="UP000664844"/>
    </source>
</evidence>
<sequence>MTNQTTLTAQNDRRSALGMAAPALIGLFLFVALPFTLAAILSFTNLRLGSPLPTRFIGLEQYARIFSEPSFRRALLNNALFAIIVVPLQTAIALGLALLLNRPLRGMAIFRTLFFMPVVFPMALVSVIWILIYAPGANGMMNSFLDLITFGLWEPRDFLRDPYLALPAIMLLSMWQGVGFQMVILLAGLQSVPSDLYEAAAIDGSNKWNQFLHITLPQLRNTLIFVMLVTSILSFRLYDQIEIMTNGGPLDATTTVMYEAVSAAYEQQKMAKGAAMTVVFFLVVLGITIIQRTLIKEERTID</sequence>
<evidence type="ECO:0000256" key="5">
    <source>
        <dbReference type="ARBA" id="ARBA00022989"/>
    </source>
</evidence>
<evidence type="ECO:0000256" key="6">
    <source>
        <dbReference type="ARBA" id="ARBA00023136"/>
    </source>
</evidence>
<accession>A0ABS3FRP4</accession>
<keyword evidence="2 7" id="KW-0813">Transport</keyword>
<name>A0ABS3FRP4_9CYAN</name>
<dbReference type="Gene3D" id="1.10.3720.10">
    <property type="entry name" value="MetI-like"/>
    <property type="match status" value="1"/>
</dbReference>